<comment type="similarity">
    <text evidence="1">Belongs to the chaperonin (HSP60) family.</text>
</comment>
<dbReference type="PANTHER" id="PTHR45633">
    <property type="entry name" value="60 KDA HEAT SHOCK PROTEIN, MITOCHONDRIAL"/>
    <property type="match status" value="1"/>
</dbReference>
<dbReference type="InterPro" id="IPR027413">
    <property type="entry name" value="GROEL-like_equatorial_sf"/>
</dbReference>
<organism evidence="3 4">
    <name type="scientific">Panagrolaimus davidi</name>
    <dbReference type="NCBI Taxonomy" id="227884"/>
    <lineage>
        <taxon>Eukaryota</taxon>
        <taxon>Metazoa</taxon>
        <taxon>Ecdysozoa</taxon>
        <taxon>Nematoda</taxon>
        <taxon>Chromadorea</taxon>
        <taxon>Rhabditida</taxon>
        <taxon>Tylenchina</taxon>
        <taxon>Panagrolaimomorpha</taxon>
        <taxon>Panagrolaimoidea</taxon>
        <taxon>Panagrolaimidae</taxon>
        <taxon>Panagrolaimus</taxon>
    </lineage>
</organism>
<dbReference type="SUPFAM" id="SSF48592">
    <property type="entry name" value="GroEL equatorial domain-like"/>
    <property type="match status" value="1"/>
</dbReference>
<dbReference type="Gene3D" id="1.10.560.10">
    <property type="entry name" value="GroEL-like equatorial domain"/>
    <property type="match status" value="1"/>
</dbReference>
<accession>A0A914PGN6</accession>
<dbReference type="WBParaSite" id="PDA_v2.g14773.t1">
    <property type="protein sequence ID" value="PDA_v2.g14773.t1"/>
    <property type="gene ID" value="PDA_v2.g14773"/>
</dbReference>
<proteinExistence type="inferred from homology"/>
<evidence type="ECO:0000256" key="1">
    <source>
        <dbReference type="ARBA" id="ARBA00006607"/>
    </source>
</evidence>
<name>A0A914PGN6_9BILA</name>
<dbReference type="AlphaFoldDB" id="A0A914PGN6"/>
<dbReference type="Proteomes" id="UP000887578">
    <property type="component" value="Unplaced"/>
</dbReference>
<keyword evidence="3" id="KW-1185">Reference proteome</keyword>
<dbReference type="Pfam" id="PF00118">
    <property type="entry name" value="Cpn60_TCP1"/>
    <property type="match status" value="1"/>
</dbReference>
<keyword evidence="2" id="KW-0143">Chaperone</keyword>
<evidence type="ECO:0000256" key="2">
    <source>
        <dbReference type="ARBA" id="ARBA00023186"/>
    </source>
</evidence>
<evidence type="ECO:0000313" key="3">
    <source>
        <dbReference type="Proteomes" id="UP000887578"/>
    </source>
</evidence>
<dbReference type="InterPro" id="IPR001844">
    <property type="entry name" value="Cpn60/GroEL"/>
</dbReference>
<evidence type="ECO:0000313" key="4">
    <source>
        <dbReference type="WBParaSite" id="PDA_v2.g14773.t1"/>
    </source>
</evidence>
<dbReference type="GO" id="GO:0042026">
    <property type="term" value="P:protein refolding"/>
    <property type="evidence" value="ECO:0007669"/>
    <property type="project" value="InterPro"/>
</dbReference>
<dbReference type="InterPro" id="IPR002423">
    <property type="entry name" value="Cpn60/GroEL/TCP-1"/>
</dbReference>
<reference evidence="4" key="1">
    <citation type="submission" date="2022-11" db="UniProtKB">
        <authorList>
            <consortium name="WormBaseParasite"/>
        </authorList>
    </citation>
    <scope>IDENTIFICATION</scope>
</reference>
<dbReference type="GO" id="GO:0140662">
    <property type="term" value="F:ATP-dependent protein folding chaperone"/>
    <property type="evidence" value="ECO:0007669"/>
    <property type="project" value="InterPro"/>
</dbReference>
<dbReference type="GO" id="GO:0005524">
    <property type="term" value="F:ATP binding"/>
    <property type="evidence" value="ECO:0007669"/>
    <property type="project" value="InterPro"/>
</dbReference>
<sequence>MKIIYKACRQPISTIIANADIEPSVMIENIMFNKEVNYGYDAMNDQFVNMIEAGIIDPTKVIRTALQDAAGVTHF</sequence>
<protein>
    <submittedName>
        <fullName evidence="4">Uncharacterized protein</fullName>
    </submittedName>
</protein>